<keyword evidence="2 5" id="KW-0812">Transmembrane</keyword>
<proteinExistence type="predicted"/>
<feature type="transmembrane region" description="Helical" evidence="5">
    <location>
        <begin position="188"/>
        <end position="207"/>
    </location>
</feature>
<dbReference type="InterPro" id="IPR002797">
    <property type="entry name" value="Polysacc_synth"/>
</dbReference>
<evidence type="ECO:0000313" key="7">
    <source>
        <dbReference type="Proteomes" id="UP001319200"/>
    </source>
</evidence>
<keyword evidence="7" id="KW-1185">Reference proteome</keyword>
<feature type="transmembrane region" description="Helical" evidence="5">
    <location>
        <begin position="376"/>
        <end position="394"/>
    </location>
</feature>
<sequence>MELIRKLLGLTWSSFSFVPPRIQRYLQNVSWLLFEKVFTFFIAMVVSVYVARYLQPEQFGLLSYAISFAGILSVITVSTDQVIVRELARYPEKKNVLLGTSFTIKLASSLLIFVVIAVILFFMDNSRLTNSLILIVAAAELFKAFEVISCYYQAQVLSRQVVKAQIFINFMVSIVKIGLVYLEAPLMWFALIVPIGAAANAAGFVYIYRKGRSLISAWKFSRADAYLFLREAWPLALFGLALNTQTRIDQVMLGKLMTASEVGQYSVAVRLLEVLGFIPMVLSNTFTPPIAKAKAISQNLYHERLINLYRLMFASFLFFAIPIFLIGDDVVRILYGPAYSTAGFLLSLFSVRLFFMHLGMAKSIFILNEGLFKYSLLTAIVGAALNIAINMALIPRYGSIGAFIAMLISFTVSFFMDVFFTRMRMNLGLIMTGITSFWKLRA</sequence>
<feature type="transmembrane region" description="Helical" evidence="5">
    <location>
        <begin position="333"/>
        <end position="355"/>
    </location>
</feature>
<dbReference type="RefSeq" id="WP_254168877.1">
    <property type="nucleotide sequence ID" value="NZ_JAHESF010000039.1"/>
</dbReference>
<evidence type="ECO:0000256" key="3">
    <source>
        <dbReference type="ARBA" id="ARBA00022989"/>
    </source>
</evidence>
<protein>
    <submittedName>
        <fullName evidence="6">Flippase</fullName>
    </submittedName>
</protein>
<organism evidence="6 7">
    <name type="scientific">Chryseosolibacter histidini</name>
    <dbReference type="NCBI Taxonomy" id="2782349"/>
    <lineage>
        <taxon>Bacteria</taxon>
        <taxon>Pseudomonadati</taxon>
        <taxon>Bacteroidota</taxon>
        <taxon>Cytophagia</taxon>
        <taxon>Cytophagales</taxon>
        <taxon>Chryseotaleaceae</taxon>
        <taxon>Chryseosolibacter</taxon>
    </lineage>
</organism>
<feature type="transmembrane region" description="Helical" evidence="5">
    <location>
        <begin position="164"/>
        <end position="182"/>
    </location>
</feature>
<evidence type="ECO:0000313" key="6">
    <source>
        <dbReference type="EMBL" id="MBT1700335.1"/>
    </source>
</evidence>
<dbReference type="PANTHER" id="PTHR43424:SF1">
    <property type="entry name" value="LOCUS PUTATIVE PROTEIN 1-RELATED"/>
    <property type="match status" value="1"/>
</dbReference>
<feature type="transmembrane region" description="Helical" evidence="5">
    <location>
        <begin position="128"/>
        <end position="152"/>
    </location>
</feature>
<evidence type="ECO:0000256" key="1">
    <source>
        <dbReference type="ARBA" id="ARBA00004141"/>
    </source>
</evidence>
<dbReference type="CDD" id="cd13128">
    <property type="entry name" value="MATE_Wzx_like"/>
    <property type="match status" value="1"/>
</dbReference>
<comment type="caution">
    <text evidence="6">The sequence shown here is derived from an EMBL/GenBank/DDBJ whole genome shotgun (WGS) entry which is preliminary data.</text>
</comment>
<name>A0AAP2DPU6_9BACT</name>
<dbReference type="PANTHER" id="PTHR43424">
    <property type="entry name" value="LOCUS PUTATIVE PROTEIN 1-RELATED"/>
    <property type="match status" value="1"/>
</dbReference>
<evidence type="ECO:0000256" key="5">
    <source>
        <dbReference type="SAM" id="Phobius"/>
    </source>
</evidence>
<feature type="transmembrane region" description="Helical" evidence="5">
    <location>
        <begin position="400"/>
        <end position="420"/>
    </location>
</feature>
<keyword evidence="3 5" id="KW-1133">Transmembrane helix</keyword>
<feature type="transmembrane region" description="Helical" evidence="5">
    <location>
        <begin position="62"/>
        <end position="84"/>
    </location>
</feature>
<dbReference type="Proteomes" id="UP001319200">
    <property type="component" value="Unassembled WGS sequence"/>
</dbReference>
<evidence type="ECO:0000256" key="2">
    <source>
        <dbReference type="ARBA" id="ARBA00022692"/>
    </source>
</evidence>
<dbReference type="InterPro" id="IPR052556">
    <property type="entry name" value="PolySynth_Transporter"/>
</dbReference>
<evidence type="ECO:0000256" key="4">
    <source>
        <dbReference type="ARBA" id="ARBA00023136"/>
    </source>
</evidence>
<keyword evidence="4 5" id="KW-0472">Membrane</keyword>
<feature type="transmembrane region" description="Helical" evidence="5">
    <location>
        <begin position="308"/>
        <end position="327"/>
    </location>
</feature>
<feature type="transmembrane region" description="Helical" evidence="5">
    <location>
        <begin position="31"/>
        <end position="50"/>
    </location>
</feature>
<comment type="subcellular location">
    <subcellularLocation>
        <location evidence="1">Membrane</location>
        <topology evidence="1">Multi-pass membrane protein</topology>
    </subcellularLocation>
</comment>
<feature type="transmembrane region" description="Helical" evidence="5">
    <location>
        <begin position="96"/>
        <end position="122"/>
    </location>
</feature>
<dbReference type="Pfam" id="PF01943">
    <property type="entry name" value="Polysacc_synt"/>
    <property type="match status" value="1"/>
</dbReference>
<dbReference type="EMBL" id="JAHESF010000039">
    <property type="protein sequence ID" value="MBT1700335.1"/>
    <property type="molecule type" value="Genomic_DNA"/>
</dbReference>
<gene>
    <name evidence="6" type="ORF">KK083_25840</name>
</gene>
<dbReference type="GO" id="GO:0016020">
    <property type="term" value="C:membrane"/>
    <property type="evidence" value="ECO:0007669"/>
    <property type="project" value="UniProtKB-SubCell"/>
</dbReference>
<dbReference type="AlphaFoldDB" id="A0AAP2DPU6"/>
<accession>A0AAP2DPU6</accession>
<reference evidence="6 7" key="1">
    <citation type="submission" date="2021-05" db="EMBL/GenBank/DDBJ databases">
        <title>A Polyphasic approach of four new species of the genus Ohtaekwangia: Ohtaekwangia histidinii sp. nov., Ohtaekwangia cretensis sp. nov., Ohtaekwangia indiensis sp. nov., Ohtaekwangia reichenbachii sp. nov. from diverse environment.</title>
        <authorList>
            <person name="Octaviana S."/>
        </authorList>
    </citation>
    <scope>NUCLEOTIDE SEQUENCE [LARGE SCALE GENOMIC DNA]</scope>
    <source>
        <strain evidence="6 7">PWU4</strain>
    </source>
</reference>